<comment type="caution">
    <text evidence="2">The sequence shown here is derived from an EMBL/GenBank/DDBJ whole genome shotgun (WGS) entry which is preliminary data.</text>
</comment>
<feature type="region of interest" description="Disordered" evidence="1">
    <location>
        <begin position="111"/>
        <end position="137"/>
    </location>
</feature>
<protein>
    <submittedName>
        <fullName evidence="2">Uncharacterized protein</fullName>
    </submittedName>
</protein>
<feature type="compositionally biased region" description="Basic residues" evidence="1">
    <location>
        <begin position="119"/>
        <end position="128"/>
    </location>
</feature>
<reference evidence="3" key="1">
    <citation type="submission" date="2017-01" db="EMBL/GenBank/DDBJ databases">
        <title>Comparative genomics of anhydrobiosis in the tardigrade Hypsibius dujardini.</title>
        <authorList>
            <person name="Yoshida Y."/>
            <person name="Koutsovoulos G."/>
            <person name="Laetsch D."/>
            <person name="Stevens L."/>
            <person name="Kumar S."/>
            <person name="Horikawa D."/>
            <person name="Ishino K."/>
            <person name="Komine S."/>
            <person name="Tomita M."/>
            <person name="Blaxter M."/>
            <person name="Arakawa K."/>
        </authorList>
    </citation>
    <scope>NUCLEOTIDE SEQUENCE [LARGE SCALE GENOMIC DNA]</scope>
    <source>
        <strain evidence="3">Z151</strain>
    </source>
</reference>
<name>A0A1W0XCL8_HYPEX</name>
<organism evidence="2 3">
    <name type="scientific">Hypsibius exemplaris</name>
    <name type="common">Freshwater tardigrade</name>
    <dbReference type="NCBI Taxonomy" id="2072580"/>
    <lineage>
        <taxon>Eukaryota</taxon>
        <taxon>Metazoa</taxon>
        <taxon>Ecdysozoa</taxon>
        <taxon>Tardigrada</taxon>
        <taxon>Eutardigrada</taxon>
        <taxon>Parachela</taxon>
        <taxon>Hypsibioidea</taxon>
        <taxon>Hypsibiidae</taxon>
        <taxon>Hypsibius</taxon>
    </lineage>
</organism>
<evidence type="ECO:0000313" key="2">
    <source>
        <dbReference type="EMBL" id="OQV25224.1"/>
    </source>
</evidence>
<dbReference type="Proteomes" id="UP000192578">
    <property type="component" value="Unassembled WGS sequence"/>
</dbReference>
<feature type="compositionally biased region" description="Basic residues" evidence="1">
    <location>
        <begin position="387"/>
        <end position="401"/>
    </location>
</feature>
<feature type="compositionally biased region" description="Acidic residues" evidence="1">
    <location>
        <begin position="418"/>
        <end position="429"/>
    </location>
</feature>
<dbReference type="OrthoDB" id="10482368at2759"/>
<dbReference type="EMBL" id="MTYJ01000003">
    <property type="protein sequence ID" value="OQV25224.1"/>
    <property type="molecule type" value="Genomic_DNA"/>
</dbReference>
<evidence type="ECO:0000256" key="1">
    <source>
        <dbReference type="SAM" id="MobiDB-lite"/>
    </source>
</evidence>
<sequence>MEEMDANGNRKCCQKCCLDTFPQELIRKTHDQMARLGLQDKNMFLLGKISSAVDLLNPSTELVGAASKGTPSYYDFDRHHNLCRVAFETVFGITAGHMRVLKRHLLKNGVDADIPNSRGQKKREKRRHPEPIPMPVNIDPHKELEVVRAAMKQRCCEVGCLANFPENMMVKTRIEMANLTERERELFLFGKISSSVSLLPGTSEFSGGVRTVYLVDKEYSSCANAFQFIYDISDDFLKRLRFSLFENGMDLSSNQSDEAHWKKKNIPTEEEEKTLVENALIKGCCRRECCRKIGIPLLLQSRATMRRLTADERHMFILGKISSSVASVRPAIVASERRTQASYHFDKDHVICKETFHLAYTVSSNQVSTLRGHLVTSGATRLIHKLKGRPSNAKGHKRKPKGSAAVEESSDVQNVSQNDEESTEEEAEE</sequence>
<feature type="region of interest" description="Disordered" evidence="1">
    <location>
        <begin position="387"/>
        <end position="429"/>
    </location>
</feature>
<evidence type="ECO:0000313" key="3">
    <source>
        <dbReference type="Proteomes" id="UP000192578"/>
    </source>
</evidence>
<proteinExistence type="predicted"/>
<keyword evidence="3" id="KW-1185">Reference proteome</keyword>
<dbReference type="AlphaFoldDB" id="A0A1W0XCL8"/>
<gene>
    <name evidence="2" type="ORF">BV898_00911</name>
</gene>
<accession>A0A1W0XCL8</accession>